<feature type="signal peptide" evidence="2">
    <location>
        <begin position="1"/>
        <end position="24"/>
    </location>
</feature>
<dbReference type="Pfam" id="PF14478">
    <property type="entry name" value="DUF4430"/>
    <property type="match status" value="1"/>
</dbReference>
<dbReference type="EMBL" id="CP029487">
    <property type="protein sequence ID" value="QCT71633.1"/>
    <property type="molecule type" value="Genomic_DNA"/>
</dbReference>
<dbReference type="PROSITE" id="PS51257">
    <property type="entry name" value="PROKAR_LIPOPROTEIN"/>
    <property type="match status" value="1"/>
</dbReference>
<evidence type="ECO:0000256" key="2">
    <source>
        <dbReference type="SAM" id="SignalP"/>
    </source>
</evidence>
<keyword evidence="2" id="KW-0732">Signal</keyword>
<protein>
    <submittedName>
        <fullName evidence="4">DUF4430 domain-containing protein</fullName>
    </submittedName>
</protein>
<evidence type="ECO:0000313" key="4">
    <source>
        <dbReference type="EMBL" id="QCT71633.1"/>
    </source>
</evidence>
<dbReference type="KEGG" id="emt:CPZ25_009950"/>
<evidence type="ECO:0000256" key="1">
    <source>
        <dbReference type="SAM" id="MobiDB-lite"/>
    </source>
</evidence>
<reference evidence="4 5" key="1">
    <citation type="submission" date="2018-05" db="EMBL/GenBank/DDBJ databases">
        <title>Genome comparison of Eubacterium sp.</title>
        <authorList>
            <person name="Feng Y."/>
            <person name="Sanchez-Andrea I."/>
            <person name="Stams A.J.M."/>
            <person name="De Vos W.M."/>
        </authorList>
    </citation>
    <scope>NUCLEOTIDE SEQUENCE [LARGE SCALE GENOMIC DNA]</scope>
    <source>
        <strain evidence="4 5">YI</strain>
    </source>
</reference>
<dbReference type="Gene3D" id="2.170.130.30">
    <property type="match status" value="1"/>
</dbReference>
<keyword evidence="5" id="KW-1185">Reference proteome</keyword>
<dbReference type="RefSeq" id="WP_096918699.1">
    <property type="nucleotide sequence ID" value="NZ_CP029487.1"/>
</dbReference>
<dbReference type="Proteomes" id="UP000218387">
    <property type="component" value="Chromosome"/>
</dbReference>
<feature type="chain" id="PRO_5039169866" evidence="2">
    <location>
        <begin position="25"/>
        <end position="364"/>
    </location>
</feature>
<evidence type="ECO:0000259" key="3">
    <source>
        <dbReference type="Pfam" id="PF14478"/>
    </source>
</evidence>
<feature type="domain" description="Transcobalamin-like C-terminal" evidence="3">
    <location>
        <begin position="274"/>
        <end position="351"/>
    </location>
</feature>
<sequence>MKRGIQKKGVLLLAMLLLAVLTLAGCKDPISGLTEGGSDEEVVQLADTNPLPENGVVTAAQFRSIQGQDKVVTFDGSTMSGIQYSWSFNGKDIHNPEDQNLKVDFTTEGNTLNNVKAAAGDAAYGLGITLTGNKGLITVPQLTITLPEKWDADSAVFCKLNNGQPAKMSNVTFDNSAETTKMTVNIVETGGDYYIVAGKTIAPVPTTTAGNPDGTTPGDSGNTGSGSSGGSSCTISISCSTILNNMGNLKSGKESFVPSDGWILKPTTVQFNEGESVHDVLQRVCRDNGIHMESSFTPAYNSAYVEGINQLYEFDCGELSGWMYNVNGWFPNYGCSQYTVENGDVINWVYTCDLGRDVGDNSMW</sequence>
<accession>A0A4P9C845</accession>
<dbReference type="AlphaFoldDB" id="A0A4P9C845"/>
<gene>
    <name evidence="4" type="ORF">CPZ25_009950</name>
</gene>
<name>A0A4P9C845_EUBML</name>
<evidence type="ECO:0000313" key="5">
    <source>
        <dbReference type="Proteomes" id="UP000218387"/>
    </source>
</evidence>
<organism evidence="4 5">
    <name type="scientific">Eubacterium maltosivorans</name>
    <dbReference type="NCBI Taxonomy" id="2041044"/>
    <lineage>
        <taxon>Bacteria</taxon>
        <taxon>Bacillati</taxon>
        <taxon>Bacillota</taxon>
        <taxon>Clostridia</taxon>
        <taxon>Eubacteriales</taxon>
        <taxon>Eubacteriaceae</taxon>
        <taxon>Eubacterium</taxon>
    </lineage>
</organism>
<feature type="region of interest" description="Disordered" evidence="1">
    <location>
        <begin position="206"/>
        <end position="231"/>
    </location>
</feature>
<dbReference type="InterPro" id="IPR027954">
    <property type="entry name" value="Transcobalamin-like_C"/>
</dbReference>
<proteinExistence type="predicted"/>